<organism evidence="1 2">
    <name type="scientific">Caerostris darwini</name>
    <dbReference type="NCBI Taxonomy" id="1538125"/>
    <lineage>
        <taxon>Eukaryota</taxon>
        <taxon>Metazoa</taxon>
        <taxon>Ecdysozoa</taxon>
        <taxon>Arthropoda</taxon>
        <taxon>Chelicerata</taxon>
        <taxon>Arachnida</taxon>
        <taxon>Araneae</taxon>
        <taxon>Araneomorphae</taxon>
        <taxon>Entelegynae</taxon>
        <taxon>Araneoidea</taxon>
        <taxon>Araneidae</taxon>
        <taxon>Caerostris</taxon>
    </lineage>
</organism>
<dbReference type="EMBL" id="BPLQ01010577">
    <property type="protein sequence ID" value="GIY51681.1"/>
    <property type="molecule type" value="Genomic_DNA"/>
</dbReference>
<dbReference type="Proteomes" id="UP001054837">
    <property type="component" value="Unassembled WGS sequence"/>
</dbReference>
<evidence type="ECO:0000313" key="1">
    <source>
        <dbReference type="EMBL" id="GIY51681.1"/>
    </source>
</evidence>
<protein>
    <submittedName>
        <fullName evidence="1">Uncharacterized protein</fullName>
    </submittedName>
</protein>
<proteinExistence type="predicted"/>
<dbReference type="AlphaFoldDB" id="A0AAV4U1M8"/>
<keyword evidence="2" id="KW-1185">Reference proteome</keyword>
<evidence type="ECO:0000313" key="2">
    <source>
        <dbReference type="Proteomes" id="UP001054837"/>
    </source>
</evidence>
<sequence length="87" mass="9935">MQISVEAVAKVLVAVLTKYGNGFVFENPGENGKGFLDPSRKREHLLTRNETKSPCLFFQIKAESQRVFQRDANRCLPIKLKSPQNWL</sequence>
<accession>A0AAV4U1M8</accession>
<gene>
    <name evidence="1" type="ORF">CDAR_424831</name>
</gene>
<comment type="caution">
    <text evidence="1">The sequence shown here is derived from an EMBL/GenBank/DDBJ whole genome shotgun (WGS) entry which is preliminary data.</text>
</comment>
<name>A0AAV4U1M8_9ARAC</name>
<reference evidence="1 2" key="1">
    <citation type="submission" date="2021-06" db="EMBL/GenBank/DDBJ databases">
        <title>Caerostris darwini draft genome.</title>
        <authorList>
            <person name="Kono N."/>
            <person name="Arakawa K."/>
        </authorList>
    </citation>
    <scope>NUCLEOTIDE SEQUENCE [LARGE SCALE GENOMIC DNA]</scope>
</reference>